<feature type="domain" description="Exonuclease VII large subunit C-terminal" evidence="5">
    <location>
        <begin position="125"/>
        <end position="335"/>
    </location>
</feature>
<dbReference type="EMBL" id="UINC01002000">
    <property type="protein sequence ID" value="SUZ91731.1"/>
    <property type="molecule type" value="Genomic_DNA"/>
</dbReference>
<evidence type="ECO:0000256" key="3">
    <source>
        <dbReference type="ARBA" id="ARBA00022801"/>
    </source>
</evidence>
<dbReference type="Pfam" id="PF02601">
    <property type="entry name" value="Exonuc_VII_L"/>
    <property type="match status" value="1"/>
</dbReference>
<evidence type="ECO:0000313" key="7">
    <source>
        <dbReference type="EMBL" id="SUZ91731.1"/>
    </source>
</evidence>
<protein>
    <submittedName>
        <fullName evidence="7">Uncharacterized protein</fullName>
    </submittedName>
</protein>
<dbReference type="InterPro" id="IPR025824">
    <property type="entry name" value="OB-fold_nuc-bd_dom"/>
</dbReference>
<sequence>MNTPESKPISVSDLNKQIKNILENSISRFWVSGEISNFIHHSSGHMYFTLKDEKSEIRCVMFKGPNQLLHFKPENGMQILLEGEISVYEPRGQYQILVKKMEPAGIGTLYLAFEALKKQLSIEGLFDLDKKKKLPTYPRNIGIITSKTGAAVQDIFQVLHRRAPHVNIILRSTQVQGDKAANDIVEAINDMVSYNKLDVIIIGRGGGSLEDLWPFNEEPVARAIFSCPIPIISAVGHETDLSISDLVADMRAPTPSAAAELVSPATNDIFETIIGFERNLSSSMKRYLQIRWQSLDNTKDRFALQEPSRLLQKHNDRYNEITKLLFQAYRYSIQTFSSKFSTLHEKLHALNPKNILSRGYSIAYREDDQKIILDPRDLQQEEHFKLQTYKGTLRAKKTGEKK</sequence>
<dbReference type="Pfam" id="PF13742">
    <property type="entry name" value="tRNA_anti_2"/>
    <property type="match status" value="1"/>
</dbReference>
<evidence type="ECO:0000256" key="1">
    <source>
        <dbReference type="ARBA" id="ARBA00022490"/>
    </source>
</evidence>
<dbReference type="GO" id="GO:0008855">
    <property type="term" value="F:exodeoxyribonuclease VII activity"/>
    <property type="evidence" value="ECO:0007669"/>
    <property type="project" value="InterPro"/>
</dbReference>
<evidence type="ECO:0000256" key="2">
    <source>
        <dbReference type="ARBA" id="ARBA00022722"/>
    </source>
</evidence>
<dbReference type="GO" id="GO:0003676">
    <property type="term" value="F:nucleic acid binding"/>
    <property type="evidence" value="ECO:0007669"/>
    <property type="project" value="InterPro"/>
</dbReference>
<gene>
    <name evidence="7" type="ORF">METZ01_LOCUS44585</name>
</gene>
<feature type="domain" description="OB-fold nucleic acid binding" evidence="6">
    <location>
        <begin position="9"/>
        <end position="102"/>
    </location>
</feature>
<organism evidence="7">
    <name type="scientific">marine metagenome</name>
    <dbReference type="NCBI Taxonomy" id="408172"/>
    <lineage>
        <taxon>unclassified sequences</taxon>
        <taxon>metagenomes</taxon>
        <taxon>ecological metagenomes</taxon>
    </lineage>
</organism>
<keyword evidence="3" id="KW-0378">Hydrolase</keyword>
<keyword evidence="4" id="KW-0269">Exonuclease</keyword>
<dbReference type="InterPro" id="IPR020579">
    <property type="entry name" value="Exonuc_VII_lsu_C"/>
</dbReference>
<evidence type="ECO:0000256" key="4">
    <source>
        <dbReference type="ARBA" id="ARBA00022839"/>
    </source>
</evidence>
<accession>A0A381RK72</accession>
<dbReference type="GO" id="GO:0009318">
    <property type="term" value="C:exodeoxyribonuclease VII complex"/>
    <property type="evidence" value="ECO:0007669"/>
    <property type="project" value="InterPro"/>
</dbReference>
<keyword evidence="1" id="KW-0963">Cytoplasm</keyword>
<proteinExistence type="inferred from homology"/>
<dbReference type="PANTHER" id="PTHR30008:SF0">
    <property type="entry name" value="EXODEOXYRIBONUCLEASE 7 LARGE SUBUNIT"/>
    <property type="match status" value="1"/>
</dbReference>
<dbReference type="HAMAP" id="MF_00378">
    <property type="entry name" value="Exonuc_7_L"/>
    <property type="match status" value="1"/>
</dbReference>
<dbReference type="NCBIfam" id="TIGR00237">
    <property type="entry name" value="xseA"/>
    <property type="match status" value="1"/>
</dbReference>
<dbReference type="PANTHER" id="PTHR30008">
    <property type="entry name" value="EXODEOXYRIBONUCLEASE 7 LARGE SUBUNIT"/>
    <property type="match status" value="1"/>
</dbReference>
<dbReference type="AlphaFoldDB" id="A0A381RK72"/>
<name>A0A381RK72_9ZZZZ</name>
<reference evidence="7" key="1">
    <citation type="submission" date="2018-05" db="EMBL/GenBank/DDBJ databases">
        <authorList>
            <person name="Lanie J.A."/>
            <person name="Ng W.-L."/>
            <person name="Kazmierczak K.M."/>
            <person name="Andrzejewski T.M."/>
            <person name="Davidsen T.M."/>
            <person name="Wayne K.J."/>
            <person name="Tettelin H."/>
            <person name="Glass J.I."/>
            <person name="Rusch D."/>
            <person name="Podicherti R."/>
            <person name="Tsui H.-C.T."/>
            <person name="Winkler M.E."/>
        </authorList>
    </citation>
    <scope>NUCLEOTIDE SEQUENCE</scope>
</reference>
<dbReference type="CDD" id="cd04489">
    <property type="entry name" value="ExoVII_LU_OBF"/>
    <property type="match status" value="1"/>
</dbReference>
<evidence type="ECO:0000259" key="6">
    <source>
        <dbReference type="Pfam" id="PF13742"/>
    </source>
</evidence>
<dbReference type="InterPro" id="IPR003753">
    <property type="entry name" value="Exonuc_VII_L"/>
</dbReference>
<evidence type="ECO:0000259" key="5">
    <source>
        <dbReference type="Pfam" id="PF02601"/>
    </source>
</evidence>
<keyword evidence="2" id="KW-0540">Nuclease</keyword>
<dbReference type="GO" id="GO:0006308">
    <property type="term" value="P:DNA catabolic process"/>
    <property type="evidence" value="ECO:0007669"/>
    <property type="project" value="InterPro"/>
</dbReference>